<feature type="chain" id="PRO_5044871275" evidence="2">
    <location>
        <begin position="23"/>
        <end position="145"/>
    </location>
</feature>
<feature type="transmembrane region" description="Helical" evidence="1">
    <location>
        <begin position="68"/>
        <end position="89"/>
    </location>
</feature>
<sequence length="145" mass="16122">MAELRCCWSGTVGLLLSVLVLALSAAGTFNANWWEKGSGKNMTAVHLFENVHCDEDGRCRLDKQNTEVWIRLVQATSILCLALTVSSLISQICNMLTLKIIFATISGGFLILTGNHYAYATRFCLGRCLSESLYRILEPQKFVSR</sequence>
<dbReference type="AlphaFoldDB" id="A0ABD3XHC3"/>
<dbReference type="Proteomes" id="UP001634394">
    <property type="component" value="Unassembled WGS sequence"/>
</dbReference>
<dbReference type="EMBL" id="JBJQND010000002">
    <property type="protein sequence ID" value="KAL3885120.1"/>
    <property type="molecule type" value="Genomic_DNA"/>
</dbReference>
<feature type="signal peptide" evidence="2">
    <location>
        <begin position="1"/>
        <end position="22"/>
    </location>
</feature>
<reference evidence="3 4" key="1">
    <citation type="submission" date="2024-11" db="EMBL/GenBank/DDBJ databases">
        <title>Chromosome-level genome assembly of the freshwater bivalve Anodonta woodiana.</title>
        <authorList>
            <person name="Chen X."/>
        </authorList>
    </citation>
    <scope>NUCLEOTIDE SEQUENCE [LARGE SCALE GENOMIC DNA]</scope>
    <source>
        <strain evidence="3">MN2024</strain>
        <tissue evidence="3">Gills</tissue>
    </source>
</reference>
<keyword evidence="2" id="KW-0732">Signal</keyword>
<evidence type="ECO:0000256" key="2">
    <source>
        <dbReference type="SAM" id="SignalP"/>
    </source>
</evidence>
<keyword evidence="1" id="KW-0472">Membrane</keyword>
<keyword evidence="1" id="KW-0812">Transmembrane</keyword>
<accession>A0ABD3XHC3</accession>
<evidence type="ECO:0000313" key="3">
    <source>
        <dbReference type="EMBL" id="KAL3885120.1"/>
    </source>
</evidence>
<comment type="caution">
    <text evidence="3">The sequence shown here is derived from an EMBL/GenBank/DDBJ whole genome shotgun (WGS) entry which is preliminary data.</text>
</comment>
<evidence type="ECO:0000313" key="4">
    <source>
        <dbReference type="Proteomes" id="UP001634394"/>
    </source>
</evidence>
<feature type="transmembrane region" description="Helical" evidence="1">
    <location>
        <begin position="96"/>
        <end position="119"/>
    </location>
</feature>
<keyword evidence="1" id="KW-1133">Transmembrane helix</keyword>
<name>A0ABD3XHC3_SINWO</name>
<organism evidence="3 4">
    <name type="scientific">Sinanodonta woodiana</name>
    <name type="common">Chinese pond mussel</name>
    <name type="synonym">Anodonta woodiana</name>
    <dbReference type="NCBI Taxonomy" id="1069815"/>
    <lineage>
        <taxon>Eukaryota</taxon>
        <taxon>Metazoa</taxon>
        <taxon>Spiralia</taxon>
        <taxon>Lophotrochozoa</taxon>
        <taxon>Mollusca</taxon>
        <taxon>Bivalvia</taxon>
        <taxon>Autobranchia</taxon>
        <taxon>Heteroconchia</taxon>
        <taxon>Palaeoheterodonta</taxon>
        <taxon>Unionida</taxon>
        <taxon>Unionoidea</taxon>
        <taxon>Unionidae</taxon>
        <taxon>Unioninae</taxon>
        <taxon>Sinanodonta</taxon>
    </lineage>
</organism>
<gene>
    <name evidence="3" type="ORF">ACJMK2_025218</name>
</gene>
<evidence type="ECO:0000256" key="1">
    <source>
        <dbReference type="SAM" id="Phobius"/>
    </source>
</evidence>
<keyword evidence="4" id="KW-1185">Reference proteome</keyword>
<protein>
    <submittedName>
        <fullName evidence="3">Uncharacterized protein</fullName>
    </submittedName>
</protein>
<proteinExistence type="predicted"/>